<dbReference type="EMBL" id="LVZM01004511">
    <property type="protein sequence ID" value="OUC47409.1"/>
    <property type="molecule type" value="Genomic_DNA"/>
</dbReference>
<feature type="compositionally biased region" description="Polar residues" evidence="1">
    <location>
        <begin position="1"/>
        <end position="25"/>
    </location>
</feature>
<sequence length="88" mass="10164">MMTNNNTTSKLEAQLNAVDNCSEKSVNSERKYEKKKAESKPIENRTFGRGDNFFFKRNDPRLLGKMAQRFEKFPKCKYEGSTLASFGK</sequence>
<comment type="caution">
    <text evidence="2">The sequence shown here is derived from an EMBL/GenBank/DDBJ whole genome shotgun (WGS) entry which is preliminary data.</text>
</comment>
<evidence type="ECO:0000313" key="2">
    <source>
        <dbReference type="EMBL" id="OUC47409.1"/>
    </source>
</evidence>
<dbReference type="AlphaFoldDB" id="A0A1Y3EV82"/>
<proteinExistence type="predicted"/>
<evidence type="ECO:0000256" key="1">
    <source>
        <dbReference type="SAM" id="MobiDB-lite"/>
    </source>
</evidence>
<evidence type="ECO:0000313" key="3">
    <source>
        <dbReference type="Proteomes" id="UP000243006"/>
    </source>
</evidence>
<feature type="compositionally biased region" description="Basic and acidic residues" evidence="1">
    <location>
        <begin position="26"/>
        <end position="44"/>
    </location>
</feature>
<protein>
    <submittedName>
        <fullName evidence="2">Uncharacterized protein</fullName>
    </submittedName>
</protein>
<accession>A0A1Y3EV82</accession>
<name>A0A1Y3EV82_9BILA</name>
<organism evidence="2 3">
    <name type="scientific">Trichinella nativa</name>
    <dbReference type="NCBI Taxonomy" id="6335"/>
    <lineage>
        <taxon>Eukaryota</taxon>
        <taxon>Metazoa</taxon>
        <taxon>Ecdysozoa</taxon>
        <taxon>Nematoda</taxon>
        <taxon>Enoplea</taxon>
        <taxon>Dorylaimia</taxon>
        <taxon>Trichinellida</taxon>
        <taxon>Trichinellidae</taxon>
        <taxon>Trichinella</taxon>
    </lineage>
</organism>
<reference evidence="2 3" key="1">
    <citation type="submission" date="2015-04" db="EMBL/GenBank/DDBJ databases">
        <title>Draft genome of the roundworm Trichinella nativa.</title>
        <authorList>
            <person name="Mitreva M."/>
        </authorList>
    </citation>
    <scope>NUCLEOTIDE SEQUENCE [LARGE SCALE GENOMIC DNA]</scope>
    <source>
        <strain evidence="2 3">ISS45</strain>
    </source>
</reference>
<gene>
    <name evidence="2" type="ORF">D917_06947</name>
</gene>
<dbReference type="Proteomes" id="UP000243006">
    <property type="component" value="Unassembled WGS sequence"/>
</dbReference>
<feature type="region of interest" description="Disordered" evidence="1">
    <location>
        <begin position="1"/>
        <end position="44"/>
    </location>
</feature>